<dbReference type="SUPFAM" id="SSF47413">
    <property type="entry name" value="lambda repressor-like DNA-binding domains"/>
    <property type="match status" value="1"/>
</dbReference>
<name>A0A8S5TNF9_9CAUD</name>
<sequence>MPRIRQNAERDTMADFLAEVNAQRGRFGYSTQKAFGDAIGVCQATVGNYLRRPQSIPFCALRSMVKALRPNPEVVLRALGYTTQDIKKLAKEYANHDS</sequence>
<accession>A0A8S5TNF9</accession>
<proteinExistence type="predicted"/>
<protein>
    <submittedName>
        <fullName evidence="1">Repressor protein CI</fullName>
    </submittedName>
</protein>
<dbReference type="EMBL" id="BK032865">
    <property type="protein sequence ID" value="DAF64674.1"/>
    <property type="molecule type" value="Genomic_DNA"/>
</dbReference>
<dbReference type="GO" id="GO:0003677">
    <property type="term" value="F:DNA binding"/>
    <property type="evidence" value="ECO:0007669"/>
    <property type="project" value="InterPro"/>
</dbReference>
<dbReference type="InterPro" id="IPR010982">
    <property type="entry name" value="Lambda_DNA-bd_dom_sf"/>
</dbReference>
<organism evidence="1">
    <name type="scientific">Podoviridae sp. ct90d35</name>
    <dbReference type="NCBI Taxonomy" id="2827724"/>
    <lineage>
        <taxon>Viruses</taxon>
        <taxon>Duplodnaviria</taxon>
        <taxon>Heunggongvirae</taxon>
        <taxon>Uroviricota</taxon>
        <taxon>Caudoviricetes</taxon>
    </lineage>
</organism>
<reference evidence="1" key="1">
    <citation type="journal article" date="2021" name="Proc. Natl. Acad. Sci. U.S.A.">
        <title>A Catalog of Tens of Thousands of Viruses from Human Metagenomes Reveals Hidden Associations with Chronic Diseases.</title>
        <authorList>
            <person name="Tisza M.J."/>
            <person name="Buck C.B."/>
        </authorList>
    </citation>
    <scope>NUCLEOTIDE SEQUENCE</scope>
    <source>
        <strain evidence="1">Ct90d35</strain>
    </source>
</reference>
<evidence type="ECO:0000313" key="1">
    <source>
        <dbReference type="EMBL" id="DAF64674.1"/>
    </source>
</evidence>